<proteinExistence type="predicted"/>
<dbReference type="AlphaFoldDB" id="A0A382HLH1"/>
<protein>
    <submittedName>
        <fullName evidence="1">Uncharacterized protein</fullName>
    </submittedName>
</protein>
<sequence length="115" mass="12234">MAIPSGSGTEVLKRSVTTTTDSGAKKLIDGVADHVYTVLSIVVCETAGASETFNLYVDNGSGTAYELLSDQAIGANKTFIWNDRIVLSGVDELTLAVGNTCDVDIYCSYIDQDWS</sequence>
<evidence type="ECO:0000313" key="1">
    <source>
        <dbReference type="EMBL" id="SVB87777.1"/>
    </source>
</evidence>
<reference evidence="1" key="1">
    <citation type="submission" date="2018-05" db="EMBL/GenBank/DDBJ databases">
        <authorList>
            <person name="Lanie J.A."/>
            <person name="Ng W.-L."/>
            <person name="Kazmierczak K.M."/>
            <person name="Andrzejewski T.M."/>
            <person name="Davidsen T.M."/>
            <person name="Wayne K.J."/>
            <person name="Tettelin H."/>
            <person name="Glass J.I."/>
            <person name="Rusch D."/>
            <person name="Podicherti R."/>
            <person name="Tsui H.-C.T."/>
            <person name="Winkler M.E."/>
        </authorList>
    </citation>
    <scope>NUCLEOTIDE SEQUENCE</scope>
</reference>
<gene>
    <name evidence="1" type="ORF">METZ01_LOCUS240631</name>
</gene>
<accession>A0A382HLH1</accession>
<organism evidence="1">
    <name type="scientific">marine metagenome</name>
    <dbReference type="NCBI Taxonomy" id="408172"/>
    <lineage>
        <taxon>unclassified sequences</taxon>
        <taxon>metagenomes</taxon>
        <taxon>ecological metagenomes</taxon>
    </lineage>
</organism>
<name>A0A382HLH1_9ZZZZ</name>
<dbReference type="EMBL" id="UINC01061812">
    <property type="protein sequence ID" value="SVB87777.1"/>
    <property type="molecule type" value="Genomic_DNA"/>
</dbReference>